<dbReference type="SUPFAM" id="SSF56112">
    <property type="entry name" value="Protein kinase-like (PK-like)"/>
    <property type="match status" value="1"/>
</dbReference>
<evidence type="ECO:0000313" key="1">
    <source>
        <dbReference type="EMBL" id="DAD24464.1"/>
    </source>
</evidence>
<name>A0A822XS87_NELNU</name>
<evidence type="ECO:0008006" key="3">
    <source>
        <dbReference type="Google" id="ProtNLM"/>
    </source>
</evidence>
<sequence length="61" mass="7289">MLRFRSHEWIKHEACSEKTDVYNFKVVFFELISGMKAVDHNKDKRELVLADLDASKAYEWI</sequence>
<dbReference type="Gene3D" id="1.10.510.10">
    <property type="entry name" value="Transferase(Phosphotransferase) domain 1"/>
    <property type="match status" value="1"/>
</dbReference>
<reference evidence="1 2" key="1">
    <citation type="journal article" date="2020" name="Mol. Biol. Evol.">
        <title>Distinct Expression and Methylation Patterns for Genes with Different Fates following a Single Whole-Genome Duplication in Flowering Plants.</title>
        <authorList>
            <person name="Shi T."/>
            <person name="Rahmani R.S."/>
            <person name="Gugger P.F."/>
            <person name="Wang M."/>
            <person name="Li H."/>
            <person name="Zhang Y."/>
            <person name="Li Z."/>
            <person name="Wang Q."/>
            <person name="Van de Peer Y."/>
            <person name="Marchal K."/>
            <person name="Chen J."/>
        </authorList>
    </citation>
    <scope>NUCLEOTIDE SEQUENCE [LARGE SCALE GENOMIC DNA]</scope>
    <source>
        <tissue evidence="1">Leaf</tissue>
    </source>
</reference>
<proteinExistence type="predicted"/>
<comment type="caution">
    <text evidence="1">The sequence shown here is derived from an EMBL/GenBank/DDBJ whole genome shotgun (WGS) entry which is preliminary data.</text>
</comment>
<protein>
    <recommendedName>
        <fullName evidence="3">Serine-threonine/tyrosine-protein kinase catalytic domain-containing protein</fullName>
    </recommendedName>
</protein>
<dbReference type="AlphaFoldDB" id="A0A822XS87"/>
<gene>
    <name evidence="1" type="ORF">HUJ06_025928</name>
</gene>
<keyword evidence="2" id="KW-1185">Reference proteome</keyword>
<organism evidence="1 2">
    <name type="scientific">Nelumbo nucifera</name>
    <name type="common">Sacred lotus</name>
    <dbReference type="NCBI Taxonomy" id="4432"/>
    <lineage>
        <taxon>Eukaryota</taxon>
        <taxon>Viridiplantae</taxon>
        <taxon>Streptophyta</taxon>
        <taxon>Embryophyta</taxon>
        <taxon>Tracheophyta</taxon>
        <taxon>Spermatophyta</taxon>
        <taxon>Magnoliopsida</taxon>
        <taxon>Proteales</taxon>
        <taxon>Nelumbonaceae</taxon>
        <taxon>Nelumbo</taxon>
    </lineage>
</organism>
<dbReference type="EMBL" id="DUZY01000001">
    <property type="protein sequence ID" value="DAD24464.1"/>
    <property type="molecule type" value="Genomic_DNA"/>
</dbReference>
<dbReference type="Proteomes" id="UP000607653">
    <property type="component" value="Unassembled WGS sequence"/>
</dbReference>
<dbReference type="InterPro" id="IPR011009">
    <property type="entry name" value="Kinase-like_dom_sf"/>
</dbReference>
<evidence type="ECO:0000313" key="2">
    <source>
        <dbReference type="Proteomes" id="UP000607653"/>
    </source>
</evidence>
<accession>A0A822XS87</accession>